<dbReference type="InterPro" id="IPR011701">
    <property type="entry name" value="MFS"/>
</dbReference>
<comment type="caution">
    <text evidence="9">The sequence shown here is derived from an EMBL/GenBank/DDBJ whole genome shotgun (WGS) entry which is preliminary data.</text>
</comment>
<keyword evidence="10" id="KW-1185">Reference proteome</keyword>
<keyword evidence="4 7" id="KW-0812">Transmembrane</keyword>
<feature type="transmembrane region" description="Helical" evidence="7">
    <location>
        <begin position="353"/>
        <end position="376"/>
    </location>
</feature>
<dbReference type="PROSITE" id="PS50850">
    <property type="entry name" value="MFS"/>
    <property type="match status" value="1"/>
</dbReference>
<feature type="transmembrane region" description="Helical" evidence="7">
    <location>
        <begin position="75"/>
        <end position="96"/>
    </location>
</feature>
<feature type="transmembrane region" description="Helical" evidence="7">
    <location>
        <begin position="263"/>
        <end position="283"/>
    </location>
</feature>
<proteinExistence type="predicted"/>
<feature type="transmembrane region" description="Helical" evidence="7">
    <location>
        <begin position="295"/>
        <end position="314"/>
    </location>
</feature>
<dbReference type="SUPFAM" id="SSF103473">
    <property type="entry name" value="MFS general substrate transporter"/>
    <property type="match status" value="1"/>
</dbReference>
<keyword evidence="5 7" id="KW-1133">Transmembrane helix</keyword>
<keyword evidence="6 7" id="KW-0472">Membrane</keyword>
<dbReference type="CDD" id="cd06173">
    <property type="entry name" value="MFS_MefA_like"/>
    <property type="match status" value="1"/>
</dbReference>
<evidence type="ECO:0000256" key="5">
    <source>
        <dbReference type="ARBA" id="ARBA00022989"/>
    </source>
</evidence>
<dbReference type="Proteomes" id="UP001172082">
    <property type="component" value="Unassembled WGS sequence"/>
</dbReference>
<protein>
    <submittedName>
        <fullName evidence="9">MFS transporter</fullName>
    </submittedName>
</protein>
<dbReference type="PANTHER" id="PTHR43266">
    <property type="entry name" value="MACROLIDE-EFFLUX PROTEIN"/>
    <property type="match status" value="1"/>
</dbReference>
<evidence type="ECO:0000256" key="3">
    <source>
        <dbReference type="ARBA" id="ARBA00022475"/>
    </source>
</evidence>
<evidence type="ECO:0000259" key="8">
    <source>
        <dbReference type="PROSITE" id="PS50850"/>
    </source>
</evidence>
<dbReference type="RefSeq" id="WP_346754569.1">
    <property type="nucleotide sequence ID" value="NZ_JAUJEA010000011.1"/>
</dbReference>
<feature type="transmembrane region" description="Helical" evidence="7">
    <location>
        <begin position="103"/>
        <end position="122"/>
    </location>
</feature>
<feature type="transmembrane region" description="Helical" evidence="7">
    <location>
        <begin position="230"/>
        <end position="251"/>
    </location>
</feature>
<evidence type="ECO:0000256" key="7">
    <source>
        <dbReference type="SAM" id="Phobius"/>
    </source>
</evidence>
<evidence type="ECO:0000256" key="2">
    <source>
        <dbReference type="ARBA" id="ARBA00022448"/>
    </source>
</evidence>
<evidence type="ECO:0000256" key="6">
    <source>
        <dbReference type="ARBA" id="ARBA00023136"/>
    </source>
</evidence>
<feature type="transmembrane region" description="Helical" evidence="7">
    <location>
        <begin position="159"/>
        <end position="183"/>
    </location>
</feature>
<feature type="transmembrane region" description="Helical" evidence="7">
    <location>
        <begin position="320"/>
        <end position="341"/>
    </location>
</feature>
<evidence type="ECO:0000313" key="10">
    <source>
        <dbReference type="Proteomes" id="UP001172082"/>
    </source>
</evidence>
<evidence type="ECO:0000313" key="9">
    <source>
        <dbReference type="EMBL" id="MDN5204549.1"/>
    </source>
</evidence>
<accession>A0ABT8KUW1</accession>
<comment type="subcellular location">
    <subcellularLocation>
        <location evidence="1">Cell membrane</location>
        <topology evidence="1">Multi-pass membrane protein</topology>
    </subcellularLocation>
</comment>
<dbReference type="Pfam" id="PF07690">
    <property type="entry name" value="MFS_1"/>
    <property type="match status" value="1"/>
</dbReference>
<feature type="transmembrane region" description="Helical" evidence="7">
    <location>
        <begin position="382"/>
        <end position="401"/>
    </location>
</feature>
<dbReference type="Gene3D" id="1.20.1250.20">
    <property type="entry name" value="MFS general substrate transporter like domains"/>
    <property type="match status" value="1"/>
</dbReference>
<feature type="transmembrane region" description="Helical" evidence="7">
    <location>
        <begin position="12"/>
        <end position="35"/>
    </location>
</feature>
<dbReference type="InterPro" id="IPR036259">
    <property type="entry name" value="MFS_trans_sf"/>
</dbReference>
<keyword evidence="2" id="KW-0813">Transport</keyword>
<name>A0ABT8KUW1_9BACT</name>
<dbReference type="EMBL" id="JAUJEA010000011">
    <property type="protein sequence ID" value="MDN5204549.1"/>
    <property type="molecule type" value="Genomic_DNA"/>
</dbReference>
<keyword evidence="3" id="KW-1003">Cell membrane</keyword>
<evidence type="ECO:0000256" key="1">
    <source>
        <dbReference type="ARBA" id="ARBA00004651"/>
    </source>
</evidence>
<sequence length="423" mass="46521">MANKLWNKDFLLLWQGQFVSQLGSQAFAIAMMFWVKHTTGSATLMGTLMMVSMLPSVLVSPFAGTFSDHYSRKKIIVYCDFISGILVLALSYLIFFYDNEVTLIITILFGVSVVLGIIRTFFSPAITASIPDIVPQQRVEAANSLNQSSMQLSMLVGQAIGGILFVKLGAAVLFLIDGISYVFSGVSEMFIKIPQKFPDKSAILKSKWNQFKEDTLEGFHFVWKDKGMRFLFGAAAMLNFFSMPFIVLLPFYVEDFLKVQADWYGYILAGFGFGSLIGYALAGTLKFPPGVKPKVAVLSLVLMAAIMPVFGFVLNHVFALLLIMALGIFNGYFNITVITALQTKVASEIRGRVFGLLTMLTTGLMPISMGLSGVVADLMDQNIPLLFIITGLITFILAILISGNKDMRDFLTPALTSESGDEE</sequence>
<organism evidence="9 10">
    <name type="scientific">Splendidivirga corallicola</name>
    <dbReference type="NCBI Taxonomy" id="3051826"/>
    <lineage>
        <taxon>Bacteria</taxon>
        <taxon>Pseudomonadati</taxon>
        <taxon>Bacteroidota</taxon>
        <taxon>Cytophagia</taxon>
        <taxon>Cytophagales</taxon>
        <taxon>Splendidivirgaceae</taxon>
        <taxon>Splendidivirga</taxon>
    </lineage>
</organism>
<dbReference type="PANTHER" id="PTHR43266:SF2">
    <property type="entry name" value="MAJOR FACILITATOR SUPERFAMILY (MFS) PROFILE DOMAIN-CONTAINING PROTEIN"/>
    <property type="match status" value="1"/>
</dbReference>
<dbReference type="InterPro" id="IPR020846">
    <property type="entry name" value="MFS_dom"/>
</dbReference>
<gene>
    <name evidence="9" type="ORF">QQ008_24365</name>
</gene>
<feature type="transmembrane region" description="Helical" evidence="7">
    <location>
        <begin position="42"/>
        <end position="63"/>
    </location>
</feature>
<reference evidence="9" key="1">
    <citation type="submission" date="2023-06" db="EMBL/GenBank/DDBJ databases">
        <title>Genomic of Parafulvivirga corallium.</title>
        <authorList>
            <person name="Wang G."/>
        </authorList>
    </citation>
    <scope>NUCLEOTIDE SEQUENCE</scope>
    <source>
        <strain evidence="9">BMA10</strain>
    </source>
</reference>
<evidence type="ECO:0000256" key="4">
    <source>
        <dbReference type="ARBA" id="ARBA00022692"/>
    </source>
</evidence>
<feature type="domain" description="Major facilitator superfamily (MFS) profile" evidence="8">
    <location>
        <begin position="9"/>
        <end position="406"/>
    </location>
</feature>